<organism evidence="2 3">
    <name type="scientific">Rotaria magnacalcarata</name>
    <dbReference type="NCBI Taxonomy" id="392030"/>
    <lineage>
        <taxon>Eukaryota</taxon>
        <taxon>Metazoa</taxon>
        <taxon>Spiralia</taxon>
        <taxon>Gnathifera</taxon>
        <taxon>Rotifera</taxon>
        <taxon>Eurotatoria</taxon>
        <taxon>Bdelloidea</taxon>
        <taxon>Philodinida</taxon>
        <taxon>Philodinidae</taxon>
        <taxon>Rotaria</taxon>
    </lineage>
</organism>
<dbReference type="EMBL" id="CAJOBJ010063923">
    <property type="protein sequence ID" value="CAF4430121.1"/>
    <property type="molecule type" value="Genomic_DNA"/>
</dbReference>
<feature type="compositionally biased region" description="Polar residues" evidence="1">
    <location>
        <begin position="58"/>
        <end position="67"/>
    </location>
</feature>
<dbReference type="Proteomes" id="UP000681720">
    <property type="component" value="Unassembled WGS sequence"/>
</dbReference>
<feature type="compositionally biased region" description="Polar residues" evidence="1">
    <location>
        <begin position="29"/>
        <end position="38"/>
    </location>
</feature>
<feature type="region of interest" description="Disordered" evidence="1">
    <location>
        <begin position="1"/>
        <end position="67"/>
    </location>
</feature>
<gene>
    <name evidence="2" type="ORF">GIL414_LOCUS31502</name>
</gene>
<evidence type="ECO:0000313" key="3">
    <source>
        <dbReference type="Proteomes" id="UP000681720"/>
    </source>
</evidence>
<proteinExistence type="predicted"/>
<comment type="caution">
    <text evidence="2">The sequence shown here is derived from an EMBL/GenBank/DDBJ whole genome shotgun (WGS) entry which is preliminary data.</text>
</comment>
<evidence type="ECO:0000313" key="2">
    <source>
        <dbReference type="EMBL" id="CAF4430121.1"/>
    </source>
</evidence>
<feature type="compositionally biased region" description="Basic and acidic residues" evidence="1">
    <location>
        <begin position="10"/>
        <end position="19"/>
    </location>
</feature>
<sequence>VSSSQSGFIEKNHQEEPEHQPISTIVPKKQSTTISSDIPETVKEISSDDTHSIRKPTYNPSFTRRPSPRMIQSTMHAMERVCYY</sequence>
<accession>A0A8S2W261</accession>
<reference evidence="2" key="1">
    <citation type="submission" date="2021-02" db="EMBL/GenBank/DDBJ databases">
        <authorList>
            <person name="Nowell W R."/>
        </authorList>
    </citation>
    <scope>NUCLEOTIDE SEQUENCE</scope>
</reference>
<name>A0A8S2W261_9BILA</name>
<feature type="non-terminal residue" evidence="2">
    <location>
        <position position="1"/>
    </location>
</feature>
<protein>
    <submittedName>
        <fullName evidence="2">Uncharacterized protein</fullName>
    </submittedName>
</protein>
<feature type="compositionally biased region" description="Basic and acidic residues" evidence="1">
    <location>
        <begin position="40"/>
        <end position="52"/>
    </location>
</feature>
<evidence type="ECO:0000256" key="1">
    <source>
        <dbReference type="SAM" id="MobiDB-lite"/>
    </source>
</evidence>
<dbReference type="AlphaFoldDB" id="A0A8S2W261"/>